<feature type="domain" description="DUF6699" evidence="1">
    <location>
        <begin position="42"/>
        <end position="134"/>
    </location>
</feature>
<dbReference type="InterPro" id="IPR046522">
    <property type="entry name" value="DUF6699"/>
</dbReference>
<dbReference type="OrthoDB" id="21474at2759"/>
<dbReference type="Pfam" id="PF20415">
    <property type="entry name" value="DUF6699"/>
    <property type="match status" value="1"/>
</dbReference>
<name>M2R4Z3_CERS8</name>
<dbReference type="Proteomes" id="UP000016930">
    <property type="component" value="Unassembled WGS sequence"/>
</dbReference>
<dbReference type="HOGENOM" id="CLU_1562696_0_0_1"/>
<sequence length="171" mass="19215">MTISCGICSPPRHTASVATRSIIPPGRINTRRLPPALPSRACRWSFSWVFDVSASNPTAGVSWSDVIDRIHHCLQYYVTYAELDSMPPELKGLVNEAFWYNRSSNPDVPGERLPRAMLRCDWLAFNTMFGGTVRNELAKEQCGPGELTTFELLCFPNTAALEKAARRRYYG</sequence>
<dbReference type="STRING" id="914234.M2R4Z3"/>
<protein>
    <recommendedName>
        <fullName evidence="1">DUF6699 domain-containing protein</fullName>
    </recommendedName>
</protein>
<keyword evidence="3" id="KW-1185">Reference proteome</keyword>
<dbReference type="AlphaFoldDB" id="M2R4Z3"/>
<dbReference type="EMBL" id="KB445807">
    <property type="protein sequence ID" value="EMD33272.1"/>
    <property type="molecule type" value="Genomic_DNA"/>
</dbReference>
<organism evidence="2 3">
    <name type="scientific">Ceriporiopsis subvermispora (strain B)</name>
    <name type="common">White-rot fungus</name>
    <name type="synonym">Gelatoporia subvermispora</name>
    <dbReference type="NCBI Taxonomy" id="914234"/>
    <lineage>
        <taxon>Eukaryota</taxon>
        <taxon>Fungi</taxon>
        <taxon>Dikarya</taxon>
        <taxon>Basidiomycota</taxon>
        <taxon>Agaricomycotina</taxon>
        <taxon>Agaricomycetes</taxon>
        <taxon>Polyporales</taxon>
        <taxon>Gelatoporiaceae</taxon>
        <taxon>Gelatoporia</taxon>
    </lineage>
</organism>
<proteinExistence type="predicted"/>
<evidence type="ECO:0000313" key="2">
    <source>
        <dbReference type="EMBL" id="EMD33272.1"/>
    </source>
</evidence>
<evidence type="ECO:0000313" key="3">
    <source>
        <dbReference type="Proteomes" id="UP000016930"/>
    </source>
</evidence>
<accession>M2R4Z3</accession>
<evidence type="ECO:0000259" key="1">
    <source>
        <dbReference type="Pfam" id="PF20415"/>
    </source>
</evidence>
<gene>
    <name evidence="2" type="ORF">CERSUDRAFT_87587</name>
</gene>
<reference evidence="2 3" key="1">
    <citation type="journal article" date="2012" name="Proc. Natl. Acad. Sci. U.S.A.">
        <title>Comparative genomics of Ceriporiopsis subvermispora and Phanerochaete chrysosporium provide insight into selective ligninolysis.</title>
        <authorList>
            <person name="Fernandez-Fueyo E."/>
            <person name="Ruiz-Duenas F.J."/>
            <person name="Ferreira P."/>
            <person name="Floudas D."/>
            <person name="Hibbett D.S."/>
            <person name="Canessa P."/>
            <person name="Larrondo L.F."/>
            <person name="James T.Y."/>
            <person name="Seelenfreund D."/>
            <person name="Lobos S."/>
            <person name="Polanco R."/>
            <person name="Tello M."/>
            <person name="Honda Y."/>
            <person name="Watanabe T."/>
            <person name="Watanabe T."/>
            <person name="Ryu J.S."/>
            <person name="Kubicek C.P."/>
            <person name="Schmoll M."/>
            <person name="Gaskell J."/>
            <person name="Hammel K.E."/>
            <person name="St John F.J."/>
            <person name="Vanden Wymelenberg A."/>
            <person name="Sabat G."/>
            <person name="Splinter BonDurant S."/>
            <person name="Syed K."/>
            <person name="Yadav J.S."/>
            <person name="Doddapaneni H."/>
            <person name="Subramanian V."/>
            <person name="Lavin J.L."/>
            <person name="Oguiza J.A."/>
            <person name="Perez G."/>
            <person name="Pisabarro A.G."/>
            <person name="Ramirez L."/>
            <person name="Santoyo F."/>
            <person name="Master E."/>
            <person name="Coutinho P.M."/>
            <person name="Henrissat B."/>
            <person name="Lombard V."/>
            <person name="Magnuson J.K."/>
            <person name="Kuees U."/>
            <person name="Hori C."/>
            <person name="Igarashi K."/>
            <person name="Samejima M."/>
            <person name="Held B.W."/>
            <person name="Barry K.W."/>
            <person name="LaButti K.M."/>
            <person name="Lapidus A."/>
            <person name="Lindquist E.A."/>
            <person name="Lucas S.M."/>
            <person name="Riley R."/>
            <person name="Salamov A.A."/>
            <person name="Hoffmeister D."/>
            <person name="Schwenk D."/>
            <person name="Hadar Y."/>
            <person name="Yarden O."/>
            <person name="de Vries R.P."/>
            <person name="Wiebenga A."/>
            <person name="Stenlid J."/>
            <person name="Eastwood D."/>
            <person name="Grigoriev I.V."/>
            <person name="Berka R.M."/>
            <person name="Blanchette R.A."/>
            <person name="Kersten P."/>
            <person name="Martinez A.T."/>
            <person name="Vicuna R."/>
            <person name="Cullen D."/>
        </authorList>
    </citation>
    <scope>NUCLEOTIDE SEQUENCE [LARGE SCALE GENOMIC DNA]</scope>
    <source>
        <strain evidence="2 3">B</strain>
    </source>
</reference>